<gene>
    <name evidence="1" type="ORF">DEA37_0008104</name>
</gene>
<reference evidence="1 2" key="1">
    <citation type="journal article" date="2019" name="Gigascience">
        <title>Whole-genome sequence of the oriental lung fluke Paragonimus westermani.</title>
        <authorList>
            <person name="Oey H."/>
            <person name="Zakrzewski M."/>
            <person name="Narain K."/>
            <person name="Devi K.R."/>
            <person name="Agatsuma T."/>
            <person name="Nawaratna S."/>
            <person name="Gobert G.N."/>
            <person name="Jones M.K."/>
            <person name="Ragan M.A."/>
            <person name="McManus D.P."/>
            <person name="Krause L."/>
        </authorList>
    </citation>
    <scope>NUCLEOTIDE SEQUENCE [LARGE SCALE GENOMIC DNA]</scope>
    <source>
        <strain evidence="1 2">IND2009</strain>
    </source>
</reference>
<name>A0A5J4P1C6_9TREM</name>
<evidence type="ECO:0000313" key="1">
    <source>
        <dbReference type="EMBL" id="KAA3681240.1"/>
    </source>
</evidence>
<sequence length="267" mass="30493">MSDELSLIPAASKEQPFVSRTRRKSKLERCVIDQDMPENDVIGDPMETARIRRVAKAILGFLNAPHPILRSKAVDLVYQQDDKYRGQKLNVDNPKVSVAKPNSALTPVRKRHQDDVNSAADLYRQTRMSPLTVPVAPILHRMCILETRSWLIFARRLAYFRLKIRGATMLQPTAPRCKRHFYNRLWAVVRWTLRWEFTVATTPFAVVDIDFLRHFDFPVNTRCCPLIDSGSKPNIRGTHATVAATTPIYVQPVAPRQSADFSTAFPQ</sequence>
<comment type="caution">
    <text evidence="1">The sequence shown here is derived from an EMBL/GenBank/DDBJ whole genome shotgun (WGS) entry which is preliminary data.</text>
</comment>
<dbReference type="Proteomes" id="UP000324629">
    <property type="component" value="Unassembled WGS sequence"/>
</dbReference>
<protein>
    <submittedName>
        <fullName evidence="1">Uncharacterized protein</fullName>
    </submittedName>
</protein>
<accession>A0A5J4P1C6</accession>
<evidence type="ECO:0000313" key="2">
    <source>
        <dbReference type="Proteomes" id="UP000324629"/>
    </source>
</evidence>
<dbReference type="EMBL" id="QNGE01000247">
    <property type="protein sequence ID" value="KAA3681240.1"/>
    <property type="molecule type" value="Genomic_DNA"/>
</dbReference>
<proteinExistence type="predicted"/>
<organism evidence="1 2">
    <name type="scientific">Paragonimus westermani</name>
    <dbReference type="NCBI Taxonomy" id="34504"/>
    <lineage>
        <taxon>Eukaryota</taxon>
        <taxon>Metazoa</taxon>
        <taxon>Spiralia</taxon>
        <taxon>Lophotrochozoa</taxon>
        <taxon>Platyhelminthes</taxon>
        <taxon>Trematoda</taxon>
        <taxon>Digenea</taxon>
        <taxon>Plagiorchiida</taxon>
        <taxon>Troglotremata</taxon>
        <taxon>Troglotrematidae</taxon>
        <taxon>Paragonimus</taxon>
    </lineage>
</organism>
<dbReference type="AlphaFoldDB" id="A0A5J4P1C6"/>
<keyword evidence="2" id="KW-1185">Reference proteome</keyword>